<proteinExistence type="predicted"/>
<protein>
    <recommendedName>
        <fullName evidence="5">Major capsid protein</fullName>
    </recommendedName>
</protein>
<keyword evidence="4" id="KW-1185">Reference proteome</keyword>
<gene>
    <name evidence="1" type="ORF">FP507_08780</name>
    <name evidence="2" type="ORF">GJ685_09070</name>
</gene>
<dbReference type="Proteomes" id="UP000327458">
    <property type="component" value="Unassembled WGS sequence"/>
</dbReference>
<evidence type="ECO:0000313" key="2">
    <source>
        <dbReference type="EMBL" id="MWV55200.1"/>
    </source>
</evidence>
<dbReference type="AlphaFoldDB" id="A0A5M8IFD8"/>
<name>A0A5M8IFD8_CHLPH</name>
<dbReference type="RefSeq" id="WP_151419614.1">
    <property type="nucleotide sequence ID" value="NZ_VMRG01000001.1"/>
</dbReference>
<dbReference type="Pfam" id="PF25209">
    <property type="entry name" value="Phage_capsid_4"/>
    <property type="match status" value="1"/>
</dbReference>
<evidence type="ECO:0008006" key="5">
    <source>
        <dbReference type="Google" id="ProtNLM"/>
    </source>
</evidence>
<evidence type="ECO:0000313" key="3">
    <source>
        <dbReference type="Proteomes" id="UP000327458"/>
    </source>
</evidence>
<organism evidence="1 3">
    <name type="scientific">Chlorobium phaeovibrioides</name>
    <dbReference type="NCBI Taxonomy" id="1094"/>
    <lineage>
        <taxon>Bacteria</taxon>
        <taxon>Pseudomonadati</taxon>
        <taxon>Chlorobiota</taxon>
        <taxon>Chlorobiia</taxon>
        <taxon>Chlorobiales</taxon>
        <taxon>Chlorobiaceae</taxon>
        <taxon>Chlorobium/Pelodictyon group</taxon>
        <taxon>Chlorobium</taxon>
    </lineage>
</organism>
<dbReference type="EMBL" id="WUBZ01000065">
    <property type="protein sequence ID" value="MWV55200.1"/>
    <property type="molecule type" value="Genomic_DNA"/>
</dbReference>
<dbReference type="Proteomes" id="UP000489351">
    <property type="component" value="Unassembled WGS sequence"/>
</dbReference>
<accession>A0A5M8IFD8</accession>
<sequence>MAQITSQMLADLEPEIRAAAFYHLYKRAILLPLVYVKDTSGEAGLTSSFPTLPTLLAQDVAETDPTPETTIESAVEDIRVSEKELNLPLTDMTKAAVGSSIVLTIGEMVGSAMARKLDRDIAAVFGNFTKVYGSAGAALTAGVPTKAAAILANNEAPGSIYGALHPYQALGMKDALTNAFGSGTMNPPSEMKANEVLYQNYLGTLGGAHLLESAAIQADANGDAYGAIFSRLAIGVNMKQPFELELERNGVGRTTHILGHGKWGVKAINPQFGVSMLSDCSEPA</sequence>
<evidence type="ECO:0000313" key="1">
    <source>
        <dbReference type="EMBL" id="KAA6233122.1"/>
    </source>
</evidence>
<comment type="caution">
    <text evidence="1">The sequence shown here is derived from an EMBL/GenBank/DDBJ whole genome shotgun (WGS) entry which is preliminary data.</text>
</comment>
<dbReference type="EMBL" id="VMRG01000001">
    <property type="protein sequence ID" value="KAA6233122.1"/>
    <property type="molecule type" value="Genomic_DNA"/>
</dbReference>
<reference evidence="2 4" key="2">
    <citation type="submission" date="2019-11" db="EMBL/GenBank/DDBJ databases">
        <title>Green- and brown-colored morphotypes of Chlorobia in the stratified aquatic ecosystems of Kandalaksha Gulf (White Sea): A model for study of the accessory genome evolution.</title>
        <authorList>
            <person name="Grouzdev D.S."/>
        </authorList>
    </citation>
    <scope>NUCLEOTIDE SEQUENCE [LARGE SCALE GENOMIC DNA]</scope>
    <source>
        <strain evidence="2 4">ZM</strain>
    </source>
</reference>
<evidence type="ECO:0000313" key="4">
    <source>
        <dbReference type="Proteomes" id="UP000489351"/>
    </source>
</evidence>
<reference evidence="1 3" key="1">
    <citation type="submission" date="2019-07" db="EMBL/GenBank/DDBJ databases">
        <title>Draft genome Sequence of Chlorobium phaeovibrioides sp. strain PhvTcv-s14, from the Phylum Chlorobi.</title>
        <authorList>
            <person name="Babenko V."/>
            <person name="Boldyreva D."/>
            <person name="Kanygina A."/>
            <person name="Selezneva O."/>
            <person name="Akopiyan T."/>
            <person name="Lunina O."/>
        </authorList>
    </citation>
    <scope>NUCLEOTIDE SEQUENCE [LARGE SCALE GENOMIC DNA]</scope>
    <source>
        <strain evidence="1 3">GrTcv12</strain>
    </source>
</reference>